<dbReference type="PROSITE" id="PS50943">
    <property type="entry name" value="HTH_CROC1"/>
    <property type="match status" value="1"/>
</dbReference>
<name>A0ABV0B778_9SPHN</name>
<dbReference type="Proteomes" id="UP001427805">
    <property type="component" value="Unassembled WGS sequence"/>
</dbReference>
<gene>
    <name evidence="2" type="ORF">TPR58_06700</name>
</gene>
<keyword evidence="3" id="KW-1185">Reference proteome</keyword>
<dbReference type="InterPro" id="IPR035965">
    <property type="entry name" value="PAS-like_dom_sf"/>
</dbReference>
<reference evidence="2 3" key="1">
    <citation type="submission" date="2024-05" db="EMBL/GenBank/DDBJ databases">
        <title>Sphingomonas sp. HF-S3 16S ribosomal RNA gene Genome sequencing and assembly.</title>
        <authorList>
            <person name="Lee H."/>
        </authorList>
    </citation>
    <scope>NUCLEOTIDE SEQUENCE [LARGE SCALE GENOMIC DNA]</scope>
    <source>
        <strain evidence="2 3">HF-S3</strain>
    </source>
</reference>
<comment type="caution">
    <text evidence="2">The sequence shown here is derived from an EMBL/GenBank/DDBJ whole genome shotgun (WGS) entry which is preliminary data.</text>
</comment>
<dbReference type="SUPFAM" id="SSF55785">
    <property type="entry name" value="PYP-like sensor domain (PAS domain)"/>
    <property type="match status" value="1"/>
</dbReference>
<dbReference type="Gene3D" id="1.10.260.40">
    <property type="entry name" value="lambda repressor-like DNA-binding domains"/>
    <property type="match status" value="1"/>
</dbReference>
<protein>
    <submittedName>
        <fullName evidence="2">Helix-turn-helix transcriptional regulator</fullName>
    </submittedName>
</protein>
<evidence type="ECO:0000259" key="1">
    <source>
        <dbReference type="PROSITE" id="PS50943"/>
    </source>
</evidence>
<dbReference type="CDD" id="cd00093">
    <property type="entry name" value="HTH_XRE"/>
    <property type="match status" value="1"/>
</dbReference>
<sequence length="192" mass="20602">MTTTARPTDLGPLNGAALAAALRRWRVINRVKQAAAAERLGVAQSTVSRWEAGGQPIDPGEARRLLALVAARPDSAADAALAMLVRESRRAVHLVCDTSHRLLAFSPARAASFGVDAAGLIGRSLWRFSPPELIAVEAALPAAGWYDDPCPAPIEFETGCNRSRIVPIRPSRCRWTRMTLSDGSAVRLVETL</sequence>
<evidence type="ECO:0000313" key="3">
    <source>
        <dbReference type="Proteomes" id="UP001427805"/>
    </source>
</evidence>
<organism evidence="2 3">
    <name type="scientific">Sphingomonas rustica</name>
    <dbReference type="NCBI Taxonomy" id="3103142"/>
    <lineage>
        <taxon>Bacteria</taxon>
        <taxon>Pseudomonadati</taxon>
        <taxon>Pseudomonadota</taxon>
        <taxon>Alphaproteobacteria</taxon>
        <taxon>Sphingomonadales</taxon>
        <taxon>Sphingomonadaceae</taxon>
        <taxon>Sphingomonas</taxon>
    </lineage>
</organism>
<dbReference type="SMART" id="SM00530">
    <property type="entry name" value="HTH_XRE"/>
    <property type="match status" value="1"/>
</dbReference>
<dbReference type="RefSeq" id="WP_346245843.1">
    <property type="nucleotide sequence ID" value="NZ_JBDIZK010000003.1"/>
</dbReference>
<evidence type="ECO:0000313" key="2">
    <source>
        <dbReference type="EMBL" id="MEN3746848.1"/>
    </source>
</evidence>
<accession>A0ABV0B778</accession>
<dbReference type="Pfam" id="PF13560">
    <property type="entry name" value="HTH_31"/>
    <property type="match status" value="1"/>
</dbReference>
<proteinExistence type="predicted"/>
<dbReference type="InterPro" id="IPR010982">
    <property type="entry name" value="Lambda_DNA-bd_dom_sf"/>
</dbReference>
<dbReference type="InterPro" id="IPR001387">
    <property type="entry name" value="Cro/C1-type_HTH"/>
</dbReference>
<feature type="domain" description="HTH cro/C1-type" evidence="1">
    <location>
        <begin position="22"/>
        <end position="53"/>
    </location>
</feature>
<dbReference type="EMBL" id="JBDIZK010000003">
    <property type="protein sequence ID" value="MEN3746848.1"/>
    <property type="molecule type" value="Genomic_DNA"/>
</dbReference>
<dbReference type="SUPFAM" id="SSF47413">
    <property type="entry name" value="lambda repressor-like DNA-binding domains"/>
    <property type="match status" value="1"/>
</dbReference>